<dbReference type="Proteomes" id="UP000774699">
    <property type="component" value="Unassembled WGS sequence"/>
</dbReference>
<dbReference type="SUPFAM" id="SSF53686">
    <property type="entry name" value="Tryptophan synthase beta subunit-like PLP-dependent enzymes"/>
    <property type="match status" value="1"/>
</dbReference>
<proteinExistence type="predicted"/>
<dbReference type="InterPro" id="IPR050214">
    <property type="entry name" value="Cys_Synth/Cystath_Beta-Synth"/>
</dbReference>
<dbReference type="InterPro" id="IPR001763">
    <property type="entry name" value="Rhodanese-like_dom"/>
</dbReference>
<reference evidence="2" key="1">
    <citation type="submission" date="2019-03" db="EMBL/GenBank/DDBJ databases">
        <title>Lake Tanganyika Metagenome-Assembled Genomes (MAGs).</title>
        <authorList>
            <person name="Tran P."/>
        </authorList>
    </citation>
    <scope>NUCLEOTIDE SEQUENCE</scope>
    <source>
        <strain evidence="2">M_DeepCast_50m_m2_156</strain>
    </source>
</reference>
<dbReference type="SMART" id="SM00450">
    <property type="entry name" value="RHOD"/>
    <property type="match status" value="1"/>
</dbReference>
<dbReference type="AlphaFoldDB" id="A0A8T4CAR9"/>
<dbReference type="Gene3D" id="3.40.250.10">
    <property type="entry name" value="Rhodanese-like domain"/>
    <property type="match status" value="1"/>
</dbReference>
<organism evidence="2 3">
    <name type="scientific">Candidatus Iainarchaeum sp</name>
    <dbReference type="NCBI Taxonomy" id="3101447"/>
    <lineage>
        <taxon>Archaea</taxon>
        <taxon>Candidatus Iainarchaeota</taxon>
        <taxon>Candidatus Iainarchaeia</taxon>
        <taxon>Candidatus Iainarchaeales</taxon>
        <taxon>Candidatus Iainarchaeaceae</taxon>
        <taxon>Candidatus Iainarchaeum</taxon>
    </lineage>
</organism>
<feature type="domain" description="Rhodanese" evidence="1">
    <location>
        <begin position="392"/>
        <end position="482"/>
    </location>
</feature>
<dbReference type="Pfam" id="PF00581">
    <property type="entry name" value="Rhodanese"/>
    <property type="match status" value="1"/>
</dbReference>
<accession>A0A8T4CAR9</accession>
<dbReference type="PANTHER" id="PTHR10314">
    <property type="entry name" value="CYSTATHIONINE BETA-SYNTHASE"/>
    <property type="match status" value="1"/>
</dbReference>
<dbReference type="EMBL" id="VGJJ01000017">
    <property type="protein sequence ID" value="MBM3282225.1"/>
    <property type="molecule type" value="Genomic_DNA"/>
</dbReference>
<dbReference type="InterPro" id="IPR001926">
    <property type="entry name" value="TrpB-like_PALP"/>
</dbReference>
<dbReference type="InterPro" id="IPR036873">
    <property type="entry name" value="Rhodanese-like_dom_sf"/>
</dbReference>
<protein>
    <submittedName>
        <fullName evidence="2">Pyridoxal-phosphate dependent enzyme</fullName>
    </submittedName>
</protein>
<dbReference type="CDD" id="cd00158">
    <property type="entry name" value="RHOD"/>
    <property type="match status" value="1"/>
</dbReference>
<dbReference type="SUPFAM" id="SSF52821">
    <property type="entry name" value="Rhodanese/Cell cycle control phosphatase"/>
    <property type="match status" value="1"/>
</dbReference>
<dbReference type="Gene3D" id="3.40.50.1100">
    <property type="match status" value="2"/>
</dbReference>
<comment type="caution">
    <text evidence="2">The sequence shown here is derived from an EMBL/GenBank/DDBJ whole genome shotgun (WGS) entry which is preliminary data.</text>
</comment>
<dbReference type="PROSITE" id="PS50206">
    <property type="entry name" value="RHODANESE_3"/>
    <property type="match status" value="1"/>
</dbReference>
<sequence length="499" mass="55103">MNQLNVFSGPHALNDFLNPEKHLPIPLVELPESCNPFYAKRVRIFAKLLNMLPLANVKSVPAFGMLKSAQKKGKLTNVNSLVEASSGNTVFSLAAIGRSFGVPRTTAIVSQEVTKGKLQMLQLMGIGIRVVDESICPDPNDPQSSIYQAHNQANEAGWFNPGQFDNGDNPLSHEEWTGPQIFEQTNGEITLFCAGLGTAGTAAGVGKFLKKKNPLIQTIGAVRAPNNPVPGTRTLNQVNAVGFDWQSHVDQLVEVGTLDSFRSSLKLIQQGLLVGPSSGFSFAGLMQKLSEYEKLNQLDDLRNENGEVVAVFICCDSPFPYLNEYFKLLPPESFSMIENDELLLYNKKSEGTSEIISKNIPEISPRELLELGFGMTVNQLNELVQQNLPIASKRNTIIVDIRHEREFKEFSLPASINIPADELLFHVDDYSMKWSSARIIVVCPYGGKSSAIVHELRTRGVDACHLKGGLIEWSRQHYPRLKDQSCTVPRSHTESLSTL</sequence>
<name>A0A8T4CAR9_9ARCH</name>
<evidence type="ECO:0000313" key="3">
    <source>
        <dbReference type="Proteomes" id="UP000774699"/>
    </source>
</evidence>
<evidence type="ECO:0000259" key="1">
    <source>
        <dbReference type="PROSITE" id="PS50206"/>
    </source>
</evidence>
<dbReference type="Pfam" id="PF00291">
    <property type="entry name" value="PALP"/>
    <property type="match status" value="1"/>
</dbReference>
<evidence type="ECO:0000313" key="2">
    <source>
        <dbReference type="EMBL" id="MBM3282225.1"/>
    </source>
</evidence>
<dbReference type="InterPro" id="IPR036052">
    <property type="entry name" value="TrpB-like_PALP_sf"/>
</dbReference>
<gene>
    <name evidence="2" type="ORF">FJY86_02700</name>
</gene>